<feature type="region of interest" description="Disordered" evidence="1">
    <location>
        <begin position="144"/>
        <end position="165"/>
    </location>
</feature>
<dbReference type="EMBL" id="JAVDQD010000001">
    <property type="protein sequence ID" value="MDR6238364.1"/>
    <property type="molecule type" value="Genomic_DNA"/>
</dbReference>
<evidence type="ECO:0000256" key="1">
    <source>
        <dbReference type="SAM" id="MobiDB-lite"/>
    </source>
</evidence>
<sequence length="165" mass="19346">MNNWFLCKIKYKKEDDKGVLKNITEQYLVDALSFTEAEARIYEEMSSIISGEFIVTNMTKSRITDVFEYDDIDLYHRCKVSYVLADEDSGKERKITNQMLVNAQDVKTAYDRMFESLSNMLVPFRVTEVVESPILEVFRFKSQEQRQNEVPSNLKPVSEVDKKEE</sequence>
<dbReference type="AlphaFoldDB" id="A0AAE3XLV4"/>
<name>A0AAE3XLV4_9BACT</name>
<dbReference type="InterPro" id="IPR027848">
    <property type="entry name" value="DUF4494"/>
</dbReference>
<evidence type="ECO:0000313" key="3">
    <source>
        <dbReference type="Proteomes" id="UP001185092"/>
    </source>
</evidence>
<accession>A0AAE3XLV4</accession>
<protein>
    <recommendedName>
        <fullName evidence="4">DUF4494 domain-containing protein</fullName>
    </recommendedName>
</protein>
<comment type="caution">
    <text evidence="2">The sequence shown here is derived from an EMBL/GenBank/DDBJ whole genome shotgun (WGS) entry which is preliminary data.</text>
</comment>
<dbReference type="Proteomes" id="UP001185092">
    <property type="component" value="Unassembled WGS sequence"/>
</dbReference>
<evidence type="ECO:0008006" key="4">
    <source>
        <dbReference type="Google" id="ProtNLM"/>
    </source>
</evidence>
<keyword evidence="3" id="KW-1185">Reference proteome</keyword>
<dbReference type="RefSeq" id="WP_309937850.1">
    <property type="nucleotide sequence ID" value="NZ_AP025305.1"/>
</dbReference>
<gene>
    <name evidence="2" type="ORF">HNQ88_001340</name>
</gene>
<organism evidence="2 3">
    <name type="scientific">Aureibacter tunicatorum</name>
    <dbReference type="NCBI Taxonomy" id="866807"/>
    <lineage>
        <taxon>Bacteria</taxon>
        <taxon>Pseudomonadati</taxon>
        <taxon>Bacteroidota</taxon>
        <taxon>Cytophagia</taxon>
        <taxon>Cytophagales</taxon>
        <taxon>Persicobacteraceae</taxon>
        <taxon>Aureibacter</taxon>
    </lineage>
</organism>
<dbReference type="Pfam" id="PF14902">
    <property type="entry name" value="DUF4494"/>
    <property type="match status" value="1"/>
</dbReference>
<reference evidence="2" key="1">
    <citation type="submission" date="2023-07" db="EMBL/GenBank/DDBJ databases">
        <title>Genomic Encyclopedia of Type Strains, Phase IV (KMG-IV): sequencing the most valuable type-strain genomes for metagenomic binning, comparative biology and taxonomic classification.</title>
        <authorList>
            <person name="Goeker M."/>
        </authorList>
    </citation>
    <scope>NUCLEOTIDE SEQUENCE</scope>
    <source>
        <strain evidence="2">DSM 26174</strain>
    </source>
</reference>
<evidence type="ECO:0000313" key="2">
    <source>
        <dbReference type="EMBL" id="MDR6238364.1"/>
    </source>
</evidence>
<proteinExistence type="predicted"/>